<gene>
    <name evidence="3" type="ORF">F904_00889</name>
</gene>
<accession>N9MTG1</accession>
<name>N9MTG1_9GAMM</name>
<evidence type="ECO:0000313" key="3">
    <source>
        <dbReference type="EMBL" id="ENW93981.1"/>
    </source>
</evidence>
<dbReference type="InterPro" id="IPR012902">
    <property type="entry name" value="N_methyl_site"/>
</dbReference>
<evidence type="ECO:0008006" key="5">
    <source>
        <dbReference type="Google" id="ProtNLM"/>
    </source>
</evidence>
<protein>
    <recommendedName>
        <fullName evidence="5">Prepilin-type N-terminal cleavage/methylation domain-containing protein</fullName>
    </recommendedName>
</protein>
<dbReference type="NCBIfam" id="TIGR02532">
    <property type="entry name" value="IV_pilin_GFxxxE"/>
    <property type="match status" value="1"/>
</dbReference>
<keyword evidence="1" id="KW-0488">Methylation</keyword>
<dbReference type="EMBL" id="APRL01000010">
    <property type="protein sequence ID" value="ENW93981.1"/>
    <property type="molecule type" value="Genomic_DNA"/>
</dbReference>
<dbReference type="SUPFAM" id="SSF54523">
    <property type="entry name" value="Pili subunits"/>
    <property type="match status" value="1"/>
</dbReference>
<dbReference type="PRINTS" id="PR00813">
    <property type="entry name" value="BCTERIALGSPG"/>
</dbReference>
<dbReference type="eggNOG" id="COG4968">
    <property type="taxonomic scope" value="Bacteria"/>
</dbReference>
<dbReference type="Pfam" id="PF16732">
    <property type="entry name" value="ComP_DUS"/>
    <property type="match status" value="1"/>
</dbReference>
<dbReference type="GO" id="GO:0015627">
    <property type="term" value="C:type II protein secretion system complex"/>
    <property type="evidence" value="ECO:0007669"/>
    <property type="project" value="InterPro"/>
</dbReference>
<feature type="transmembrane region" description="Helical" evidence="2">
    <location>
        <begin position="7"/>
        <end position="31"/>
    </location>
</feature>
<proteinExistence type="predicted"/>
<dbReference type="Proteomes" id="UP000013261">
    <property type="component" value="Unassembled WGS sequence"/>
</dbReference>
<comment type="caution">
    <text evidence="3">The sequence shown here is derived from an EMBL/GenBank/DDBJ whole genome shotgun (WGS) entry which is preliminary data.</text>
</comment>
<dbReference type="RefSeq" id="WP_005185470.1">
    <property type="nucleotide sequence ID" value="NZ_KB850049.1"/>
</dbReference>
<dbReference type="PANTHER" id="PTHR30093">
    <property type="entry name" value="GENERAL SECRETION PATHWAY PROTEIN G"/>
    <property type="match status" value="1"/>
</dbReference>
<keyword evidence="4" id="KW-1185">Reference proteome</keyword>
<keyword evidence="2" id="KW-0812">Transmembrane</keyword>
<dbReference type="InterPro" id="IPR000983">
    <property type="entry name" value="Bac_GSPG_pilin"/>
</dbReference>
<keyword evidence="2" id="KW-0472">Membrane</keyword>
<dbReference type="GO" id="GO:0043683">
    <property type="term" value="P:type IV pilus assembly"/>
    <property type="evidence" value="ECO:0007669"/>
    <property type="project" value="InterPro"/>
</dbReference>
<sequence>MQQKKNGFTLIELVVVVAIIGILAAIVYPSYQEYVRKAKRTNMQSEMMRIAQYLQRYRVINHHYTNATLDNGLLVQDFPATNAMYKLTLAPLDQSWTMTATPTGAQTGDGSIILNHQGQKCWIKGSSCTPSATTNWDGR</sequence>
<dbReference type="AlphaFoldDB" id="N9MTG1"/>
<dbReference type="GO" id="GO:0015628">
    <property type="term" value="P:protein secretion by the type II secretion system"/>
    <property type="evidence" value="ECO:0007669"/>
    <property type="project" value="InterPro"/>
</dbReference>
<evidence type="ECO:0000256" key="1">
    <source>
        <dbReference type="ARBA" id="ARBA00022481"/>
    </source>
</evidence>
<dbReference type="PATRIC" id="fig|1217703.3.peg.858"/>
<dbReference type="HOGENOM" id="CLU_091705_6_2_6"/>
<dbReference type="Pfam" id="PF07963">
    <property type="entry name" value="N_methyl"/>
    <property type="match status" value="1"/>
</dbReference>
<dbReference type="PANTHER" id="PTHR30093:SF47">
    <property type="entry name" value="TYPE IV PILUS NON-CORE MINOR PILIN PILE"/>
    <property type="match status" value="1"/>
</dbReference>
<evidence type="ECO:0000313" key="4">
    <source>
        <dbReference type="Proteomes" id="UP000013261"/>
    </source>
</evidence>
<organism evidence="3 4">
    <name type="scientific">Acinetobacter dispersus</name>
    <dbReference type="NCBI Taxonomy" id="70348"/>
    <lineage>
        <taxon>Bacteria</taxon>
        <taxon>Pseudomonadati</taxon>
        <taxon>Pseudomonadota</taxon>
        <taxon>Gammaproteobacteria</taxon>
        <taxon>Moraxellales</taxon>
        <taxon>Moraxellaceae</taxon>
        <taxon>Acinetobacter</taxon>
    </lineage>
</organism>
<reference evidence="3 4" key="1">
    <citation type="submission" date="2013-02" db="EMBL/GenBank/DDBJ databases">
        <title>The Genome Sequence of Acinetobacter sp. ANC 4105.</title>
        <authorList>
            <consortium name="The Broad Institute Genome Sequencing Platform"/>
            <consortium name="The Broad Institute Genome Sequencing Center for Infectious Disease"/>
            <person name="Cerqueira G."/>
            <person name="Feldgarden M."/>
            <person name="Courvalin P."/>
            <person name="Perichon B."/>
            <person name="Grillot-Courvalin C."/>
            <person name="Clermont D."/>
            <person name="Rocha E."/>
            <person name="Yoon E.-J."/>
            <person name="Nemec A."/>
            <person name="Walker B."/>
            <person name="Young S.K."/>
            <person name="Zeng Q."/>
            <person name="Gargeya S."/>
            <person name="Fitzgerald M."/>
            <person name="Haas B."/>
            <person name="Abouelleil A."/>
            <person name="Alvarado L."/>
            <person name="Arachchi H.M."/>
            <person name="Berlin A.M."/>
            <person name="Chapman S.B."/>
            <person name="Dewar J."/>
            <person name="Goldberg J."/>
            <person name="Griggs A."/>
            <person name="Gujja S."/>
            <person name="Hansen M."/>
            <person name="Howarth C."/>
            <person name="Imamovic A."/>
            <person name="Larimer J."/>
            <person name="McCowan C."/>
            <person name="Murphy C."/>
            <person name="Neiman D."/>
            <person name="Pearson M."/>
            <person name="Priest M."/>
            <person name="Roberts A."/>
            <person name="Saif S."/>
            <person name="Shea T."/>
            <person name="Sisk P."/>
            <person name="Sykes S."/>
            <person name="Wortman J."/>
            <person name="Nusbaum C."/>
            <person name="Birren B."/>
        </authorList>
    </citation>
    <scope>NUCLEOTIDE SEQUENCE [LARGE SCALE GENOMIC DNA]</scope>
    <source>
        <strain evidence="3 4">ANC 4105</strain>
    </source>
</reference>
<dbReference type="Gene3D" id="3.30.700.10">
    <property type="entry name" value="Glycoprotein, Type 4 Pilin"/>
    <property type="match status" value="1"/>
</dbReference>
<keyword evidence="2" id="KW-1133">Transmembrane helix</keyword>
<dbReference type="InterPro" id="IPR045584">
    <property type="entry name" value="Pilin-like"/>
</dbReference>
<evidence type="ECO:0000256" key="2">
    <source>
        <dbReference type="SAM" id="Phobius"/>
    </source>
</evidence>
<dbReference type="InterPro" id="IPR031982">
    <property type="entry name" value="PilE-like"/>
</dbReference>